<dbReference type="InterPro" id="IPR050417">
    <property type="entry name" value="Sugar_Epim/Isomerase"/>
</dbReference>
<dbReference type="Pfam" id="PF01261">
    <property type="entry name" value="AP_endonuc_2"/>
    <property type="match status" value="1"/>
</dbReference>
<name>A0A174LFS5_9FIRM</name>
<dbReference type="Gene3D" id="3.20.20.150">
    <property type="entry name" value="Divalent-metal-dependent TIM barrel enzymes"/>
    <property type="match status" value="1"/>
</dbReference>
<feature type="domain" description="Xylose isomerase-like TIM barrel" evidence="2">
    <location>
        <begin position="20"/>
        <end position="248"/>
    </location>
</feature>
<evidence type="ECO:0000313" key="4">
    <source>
        <dbReference type="EMBL" id="SQB10531.1"/>
    </source>
</evidence>
<dbReference type="InterPro" id="IPR013022">
    <property type="entry name" value="Xyl_isomerase-like_TIM-brl"/>
</dbReference>
<dbReference type="InterPro" id="IPR036237">
    <property type="entry name" value="Xyl_isomerase-like_sf"/>
</dbReference>
<organism evidence="3 5">
    <name type="scientific">Enterocloster clostridioformis</name>
    <dbReference type="NCBI Taxonomy" id="1531"/>
    <lineage>
        <taxon>Bacteria</taxon>
        <taxon>Bacillati</taxon>
        <taxon>Bacillota</taxon>
        <taxon>Clostridia</taxon>
        <taxon>Lachnospirales</taxon>
        <taxon>Lachnospiraceae</taxon>
        <taxon>Enterocloster</taxon>
    </lineage>
</organism>
<evidence type="ECO:0000256" key="1">
    <source>
        <dbReference type="ARBA" id="ARBA00023235"/>
    </source>
</evidence>
<dbReference type="PANTHER" id="PTHR43489">
    <property type="entry name" value="ISOMERASE"/>
    <property type="match status" value="1"/>
</dbReference>
<accession>A0A174LFS5</accession>
<sequence>MKFSACTAAFGMADLKKIIDTSAKLGYDAVELTAALHLPVESTPERRKEVLGWIHDAGIVCSALHYIFDGTIRLLSTDSEMMNQSAAYLKQVVDVAYDMECPTVIVGSGGKTRSFEPDWDREAGVKCMAEVIRRVGLYAQEKGVTLAVEAINRYETNFLNTLEEAVNFVNMVNLPNVRTMADTYHLNIEEVNPAETIRKYGHTLANLHLADSNRQAPGDGHFDFASVAEALREVDFKRYCSFEVFGLYPWKLWYDTFEESVEHMGNGIKYARSIFG</sequence>
<dbReference type="GO" id="GO:0016853">
    <property type="term" value="F:isomerase activity"/>
    <property type="evidence" value="ECO:0007669"/>
    <property type="project" value="UniProtKB-KW"/>
</dbReference>
<evidence type="ECO:0000313" key="3">
    <source>
        <dbReference type="EMBL" id="CUP23052.1"/>
    </source>
</evidence>
<evidence type="ECO:0000313" key="6">
    <source>
        <dbReference type="Proteomes" id="UP000251853"/>
    </source>
</evidence>
<keyword evidence="6" id="KW-1185">Reference proteome</keyword>
<keyword evidence="1 3" id="KW-0413">Isomerase</keyword>
<evidence type="ECO:0000259" key="2">
    <source>
        <dbReference type="Pfam" id="PF01261"/>
    </source>
</evidence>
<dbReference type="Proteomes" id="UP000251853">
    <property type="component" value="Unassembled WGS sequence"/>
</dbReference>
<dbReference type="PANTHER" id="PTHR43489:SF7">
    <property type="entry name" value="3-DEHYDRO-D-GULOSIDE 4-EPIMERASE-RELATED"/>
    <property type="match status" value="1"/>
</dbReference>
<dbReference type="EMBL" id="CZAB01000026">
    <property type="protein sequence ID" value="CUP23052.1"/>
    <property type="molecule type" value="Genomic_DNA"/>
</dbReference>
<dbReference type="Proteomes" id="UP000095512">
    <property type="component" value="Unassembled WGS sequence"/>
</dbReference>
<protein>
    <submittedName>
        <fullName evidence="3">Xylose isomerase domain-containing protein TIM barrel</fullName>
    </submittedName>
</protein>
<proteinExistence type="predicted"/>
<reference evidence="4 6" key="2">
    <citation type="submission" date="2018-06" db="EMBL/GenBank/DDBJ databases">
        <authorList>
            <consortium name="Pathogen Informatics"/>
            <person name="Doyle S."/>
        </authorList>
    </citation>
    <scope>NUCLEOTIDE SEQUENCE [LARGE SCALE GENOMIC DNA]</scope>
    <source>
        <strain evidence="4 6">NCTC11224</strain>
    </source>
</reference>
<dbReference type="EMBL" id="UAVW01000005">
    <property type="protein sequence ID" value="SQB10531.1"/>
    <property type="molecule type" value="Genomic_DNA"/>
</dbReference>
<dbReference type="AlphaFoldDB" id="A0A174LFS5"/>
<dbReference type="RefSeq" id="WP_022201012.1">
    <property type="nucleotide sequence ID" value="NZ_CATYWZ010000132.1"/>
</dbReference>
<evidence type="ECO:0000313" key="5">
    <source>
        <dbReference type="Proteomes" id="UP000095512"/>
    </source>
</evidence>
<gene>
    <name evidence="3" type="ORF">ERS852480_02894</name>
    <name evidence="4" type="ORF">NCTC11224_01856</name>
</gene>
<dbReference type="SUPFAM" id="SSF51658">
    <property type="entry name" value="Xylose isomerase-like"/>
    <property type="match status" value="1"/>
</dbReference>
<reference evidence="3 5" key="1">
    <citation type="submission" date="2015-09" db="EMBL/GenBank/DDBJ databases">
        <authorList>
            <consortium name="Pathogen Informatics"/>
        </authorList>
    </citation>
    <scope>NUCLEOTIDE SEQUENCE [LARGE SCALE GENOMIC DNA]</scope>
    <source>
        <strain evidence="3 5">2789STDY5834865</strain>
    </source>
</reference>